<reference evidence="1" key="1">
    <citation type="submission" date="2022-08" db="EMBL/GenBank/DDBJ databases">
        <authorList>
            <person name="Gutierrez-Valencia J."/>
        </authorList>
    </citation>
    <scope>NUCLEOTIDE SEQUENCE</scope>
</reference>
<feature type="non-terminal residue" evidence="1">
    <location>
        <position position="156"/>
    </location>
</feature>
<protein>
    <submittedName>
        <fullName evidence="1">Uncharacterized protein</fullName>
    </submittedName>
</protein>
<proteinExistence type="predicted"/>
<evidence type="ECO:0000313" key="1">
    <source>
        <dbReference type="EMBL" id="CAI0402527.1"/>
    </source>
</evidence>
<dbReference type="EMBL" id="CAMGYJ010000004">
    <property type="protein sequence ID" value="CAI0402527.1"/>
    <property type="molecule type" value="Genomic_DNA"/>
</dbReference>
<name>A0AAV0IYN1_9ROSI</name>
<keyword evidence="2" id="KW-1185">Reference proteome</keyword>
<sequence>IILNGEEVGGRSDELEPFRVFSTPDCGRQAISTSLMQKALSKMKDSGDLFLQTFILYVMGVLLVPTRRDDISLSSVYAVTDVADIPKKNWASFCFNELVKCICDHNACGRKYIPGCLLFLELIFLEHANGIFQTIDGSLDLMSWGSGDVELLLTKV</sequence>
<accession>A0AAV0IYN1</accession>
<feature type="non-terminal residue" evidence="1">
    <location>
        <position position="1"/>
    </location>
</feature>
<comment type="caution">
    <text evidence="1">The sequence shown here is derived from an EMBL/GenBank/DDBJ whole genome shotgun (WGS) entry which is preliminary data.</text>
</comment>
<dbReference type="Proteomes" id="UP001154282">
    <property type="component" value="Unassembled WGS sequence"/>
</dbReference>
<dbReference type="PANTHER" id="PTHR34835">
    <property type="entry name" value="OS07G0283600 PROTEIN-RELATED"/>
    <property type="match status" value="1"/>
</dbReference>
<organism evidence="1 2">
    <name type="scientific">Linum tenue</name>
    <dbReference type="NCBI Taxonomy" id="586396"/>
    <lineage>
        <taxon>Eukaryota</taxon>
        <taxon>Viridiplantae</taxon>
        <taxon>Streptophyta</taxon>
        <taxon>Embryophyta</taxon>
        <taxon>Tracheophyta</taxon>
        <taxon>Spermatophyta</taxon>
        <taxon>Magnoliopsida</taxon>
        <taxon>eudicotyledons</taxon>
        <taxon>Gunneridae</taxon>
        <taxon>Pentapetalae</taxon>
        <taxon>rosids</taxon>
        <taxon>fabids</taxon>
        <taxon>Malpighiales</taxon>
        <taxon>Linaceae</taxon>
        <taxon>Linum</taxon>
    </lineage>
</organism>
<dbReference type="AlphaFoldDB" id="A0AAV0IYN1"/>
<gene>
    <name evidence="1" type="ORF">LITE_LOCUS11638</name>
</gene>
<evidence type="ECO:0000313" key="2">
    <source>
        <dbReference type="Proteomes" id="UP001154282"/>
    </source>
</evidence>